<comment type="pathway">
    <text evidence="7">Carbohydrate metabolism; D-tagatose 6-phosphate degradation; D-glyceraldehyde 3-phosphate and glycerone phosphate from D-tagatose 6-phosphate: step 1/2.</text>
</comment>
<keyword evidence="7" id="KW-0423">Lactose metabolism</keyword>
<name>A0ABW9F3U4_9FIRM</name>
<dbReference type="Pfam" id="PF00294">
    <property type="entry name" value="PfkB"/>
    <property type="match status" value="1"/>
</dbReference>
<dbReference type="Proteomes" id="UP001629536">
    <property type="component" value="Unassembled WGS sequence"/>
</dbReference>
<gene>
    <name evidence="10" type="primary">pfkB</name>
    <name evidence="10" type="ORF">ABGF40_00350</name>
</gene>
<proteinExistence type="inferred from homology"/>
<evidence type="ECO:0000256" key="1">
    <source>
        <dbReference type="ARBA" id="ARBA00005380"/>
    </source>
</evidence>
<dbReference type="InterPro" id="IPR029056">
    <property type="entry name" value="Ribokinase-like"/>
</dbReference>
<dbReference type="PANTHER" id="PTHR46566">
    <property type="entry name" value="1-PHOSPHOFRUCTOKINASE-RELATED"/>
    <property type="match status" value="1"/>
</dbReference>
<keyword evidence="11" id="KW-1185">Reference proteome</keyword>
<keyword evidence="3 7" id="KW-0547">Nucleotide-binding</keyword>
<protein>
    <recommendedName>
        <fullName evidence="7">Tagatose-6-phosphate kinase</fullName>
        <ecNumber evidence="7">2.7.1.144</ecNumber>
    </recommendedName>
</protein>
<keyword evidence="5 7" id="KW-0067">ATP-binding</keyword>
<comment type="similarity">
    <text evidence="7">Belongs to the carbohydrate kinase PfkB family. LacC subfamily.</text>
</comment>
<accession>A0ABW9F3U4</accession>
<evidence type="ECO:0000256" key="7">
    <source>
        <dbReference type="PIRNR" id="PIRNR000535"/>
    </source>
</evidence>
<comment type="caution">
    <text evidence="10">The sequence shown here is derived from an EMBL/GenBank/DDBJ whole genome shotgun (WGS) entry which is preliminary data.</text>
</comment>
<evidence type="ECO:0000259" key="9">
    <source>
        <dbReference type="Pfam" id="PF00294"/>
    </source>
</evidence>
<dbReference type="PANTHER" id="PTHR46566:SF1">
    <property type="entry name" value="1-PHOSPHOFRUCTOKINASE"/>
    <property type="match status" value="1"/>
</dbReference>
<evidence type="ECO:0000313" key="11">
    <source>
        <dbReference type="Proteomes" id="UP001629536"/>
    </source>
</evidence>
<dbReference type="InterPro" id="IPR017583">
    <property type="entry name" value="Tagatose/fructose_Pkinase"/>
</dbReference>
<feature type="domain" description="Carbohydrate kinase PfkB" evidence="9">
    <location>
        <begin position="8"/>
        <end position="284"/>
    </location>
</feature>
<reference evidence="10 11" key="1">
    <citation type="journal article" date="2024" name="Front. Microbiol.">
        <title>Pangenomic and biochemical analyses of Helcococcus ovis reveal widespread tetracycline resistance and a novel bacterial species, Helcococcus bovis.</title>
        <authorList>
            <person name="Cunha F."/>
            <person name="Zhai Y."/>
            <person name="Casaro S."/>
            <person name="Jones K.L."/>
            <person name="Hernandez M."/>
            <person name="Bisinotto R.S."/>
            <person name="Kariyawasam S."/>
            <person name="Brown M.B."/>
            <person name="Phillips A."/>
            <person name="Jeong K.C."/>
            <person name="Galvao K.N."/>
        </authorList>
    </citation>
    <scope>NUCLEOTIDE SEQUENCE [LARGE SCALE GENOMIC DNA]</scope>
    <source>
        <strain evidence="10 11">KG197</strain>
    </source>
</reference>
<dbReference type="PROSITE" id="PS00584">
    <property type="entry name" value="PFKB_KINASES_2"/>
    <property type="match status" value="1"/>
</dbReference>
<dbReference type="GO" id="GO:0008662">
    <property type="term" value="F:1-phosphofructokinase activity"/>
    <property type="evidence" value="ECO:0007669"/>
    <property type="project" value="UniProtKB-EC"/>
</dbReference>
<evidence type="ECO:0000256" key="8">
    <source>
        <dbReference type="RuleBase" id="RU369061"/>
    </source>
</evidence>
<dbReference type="NCBIfam" id="TIGR03168">
    <property type="entry name" value="1-PFK"/>
    <property type="match status" value="1"/>
</dbReference>
<evidence type="ECO:0000256" key="3">
    <source>
        <dbReference type="ARBA" id="ARBA00022741"/>
    </source>
</evidence>
<dbReference type="RefSeq" id="WP_408105209.1">
    <property type="nucleotide sequence ID" value="NZ_JBFNFH010000001.1"/>
</dbReference>
<dbReference type="InterPro" id="IPR002173">
    <property type="entry name" value="Carboh/pur_kinase_PfkB_CS"/>
</dbReference>
<dbReference type="NCBIfam" id="TIGR03828">
    <property type="entry name" value="pfkB"/>
    <property type="match status" value="1"/>
</dbReference>
<dbReference type="InterPro" id="IPR011611">
    <property type="entry name" value="PfkB_dom"/>
</dbReference>
<keyword evidence="2 7" id="KW-0808">Transferase</keyword>
<comment type="catalytic activity">
    <reaction evidence="7">
        <text>D-tagatofuranose 6-phosphate + ATP = D-tagatofuranose 1,6-bisphosphate + ADP + H(+)</text>
        <dbReference type="Rhea" id="RHEA:12420"/>
        <dbReference type="ChEBI" id="CHEBI:15378"/>
        <dbReference type="ChEBI" id="CHEBI:30616"/>
        <dbReference type="ChEBI" id="CHEBI:58694"/>
        <dbReference type="ChEBI" id="CHEBI:58695"/>
        <dbReference type="ChEBI" id="CHEBI:456216"/>
        <dbReference type="EC" id="2.7.1.144"/>
    </reaction>
</comment>
<evidence type="ECO:0000256" key="2">
    <source>
        <dbReference type="ARBA" id="ARBA00022679"/>
    </source>
</evidence>
<comment type="catalytic activity">
    <reaction evidence="6 8">
        <text>beta-D-fructose 1-phosphate + ATP = beta-D-fructose 1,6-bisphosphate + ADP + H(+)</text>
        <dbReference type="Rhea" id="RHEA:14213"/>
        <dbReference type="ChEBI" id="CHEBI:15378"/>
        <dbReference type="ChEBI" id="CHEBI:30616"/>
        <dbReference type="ChEBI" id="CHEBI:32966"/>
        <dbReference type="ChEBI" id="CHEBI:138881"/>
        <dbReference type="ChEBI" id="CHEBI:456216"/>
        <dbReference type="EC" id="2.7.1.56"/>
    </reaction>
</comment>
<dbReference type="SUPFAM" id="SSF53613">
    <property type="entry name" value="Ribokinase-like"/>
    <property type="match status" value="1"/>
</dbReference>
<dbReference type="EMBL" id="JBFNFH010000001">
    <property type="protein sequence ID" value="MFM1524120.1"/>
    <property type="molecule type" value="Genomic_DNA"/>
</dbReference>
<comment type="similarity">
    <text evidence="1">Belongs to the carbohydrate kinase pfkB family.</text>
</comment>
<organism evidence="10 11">
    <name type="scientific">Helcococcus bovis</name>
    <dbReference type="NCBI Taxonomy" id="3153252"/>
    <lineage>
        <taxon>Bacteria</taxon>
        <taxon>Bacillati</taxon>
        <taxon>Bacillota</taxon>
        <taxon>Tissierellia</taxon>
        <taxon>Tissierellales</taxon>
        <taxon>Peptoniphilaceae</taxon>
        <taxon>Helcococcus</taxon>
    </lineage>
</organism>
<dbReference type="EC" id="2.7.1.144" evidence="7"/>
<evidence type="ECO:0000256" key="6">
    <source>
        <dbReference type="ARBA" id="ARBA00047745"/>
    </source>
</evidence>
<dbReference type="InterPro" id="IPR022463">
    <property type="entry name" value="1-PFruKinase"/>
</dbReference>
<evidence type="ECO:0000313" key="10">
    <source>
        <dbReference type="EMBL" id="MFM1524120.1"/>
    </source>
</evidence>
<evidence type="ECO:0000256" key="4">
    <source>
        <dbReference type="ARBA" id="ARBA00022777"/>
    </source>
</evidence>
<dbReference type="PIRSF" id="PIRSF000535">
    <property type="entry name" value="1PFK/6PFK/LacC"/>
    <property type="match status" value="1"/>
</dbReference>
<dbReference type="CDD" id="cd01164">
    <property type="entry name" value="FruK_PfkB_like"/>
    <property type="match status" value="1"/>
</dbReference>
<dbReference type="Gene3D" id="3.40.1190.20">
    <property type="match status" value="1"/>
</dbReference>
<evidence type="ECO:0000256" key="5">
    <source>
        <dbReference type="ARBA" id="ARBA00022840"/>
    </source>
</evidence>
<sequence length="300" mass="33427">MIYTLTLNPAIDHIVRLDNLKIGETNRMIEESINAGGKGINVSKLLKNLDEKSIVLGYIAGFTGKEIDRMLKEEGLSTDFICVKNGFTRINTKIKSEKETEINGPGLNVDQQEIEKLFDKLDDIKDGDYLFLSGSIPSSMDNGFYAKIMEKLSDKNINIAVDTTGESLKKTLDYSPKIIKPNLRELEELFDCEIKDKIQIEEYSKKLQEMGVKNIIISMGGDGAYFLSEDGDSMFLEAPKGKVIDTVGSGDSMLAGFMYALKNNFSLLEAFKFSVSCGSATAFSETMATKKEIYKIYKNL</sequence>
<comment type="function">
    <text evidence="8">Catalyzes the ATP-dependent phosphorylation of fructose-l-phosphate to fructose-l,6-bisphosphate.</text>
</comment>
<keyword evidence="4 8" id="KW-0418">Kinase</keyword>